<organism evidence="2 3">
    <name type="scientific">Aspergillus keveii</name>
    <dbReference type="NCBI Taxonomy" id="714993"/>
    <lineage>
        <taxon>Eukaryota</taxon>
        <taxon>Fungi</taxon>
        <taxon>Dikarya</taxon>
        <taxon>Ascomycota</taxon>
        <taxon>Pezizomycotina</taxon>
        <taxon>Eurotiomycetes</taxon>
        <taxon>Eurotiomycetidae</taxon>
        <taxon>Eurotiales</taxon>
        <taxon>Aspergillaceae</taxon>
        <taxon>Aspergillus</taxon>
        <taxon>Aspergillus subgen. Nidulantes</taxon>
    </lineage>
</organism>
<reference evidence="2 3" key="1">
    <citation type="submission" date="2024-07" db="EMBL/GenBank/DDBJ databases">
        <title>Section-level genome sequencing and comparative genomics of Aspergillus sections Usti and Cavernicolus.</title>
        <authorList>
            <consortium name="Lawrence Berkeley National Laboratory"/>
            <person name="Nybo J.L."/>
            <person name="Vesth T.C."/>
            <person name="Theobald S."/>
            <person name="Frisvad J.C."/>
            <person name="Larsen T.O."/>
            <person name="Kjaerboelling I."/>
            <person name="Rothschild-Mancinelli K."/>
            <person name="Lyhne E.K."/>
            <person name="Kogle M.E."/>
            <person name="Barry K."/>
            <person name="Clum A."/>
            <person name="Na H."/>
            <person name="Ledsgaard L."/>
            <person name="Lin J."/>
            <person name="Lipzen A."/>
            <person name="Kuo A."/>
            <person name="Riley R."/>
            <person name="Mondo S."/>
            <person name="Labutti K."/>
            <person name="Haridas S."/>
            <person name="Pangalinan J."/>
            <person name="Salamov A.A."/>
            <person name="Simmons B.A."/>
            <person name="Magnuson J.K."/>
            <person name="Chen J."/>
            <person name="Drula E."/>
            <person name="Henrissat B."/>
            <person name="Wiebenga A."/>
            <person name="Lubbers R.J."/>
            <person name="Gomes A.C."/>
            <person name="Makela M.R."/>
            <person name="Stajich J."/>
            <person name="Grigoriev I.V."/>
            <person name="Mortensen U.H."/>
            <person name="De Vries R.P."/>
            <person name="Baker S.E."/>
            <person name="Andersen M.R."/>
        </authorList>
    </citation>
    <scope>NUCLEOTIDE SEQUENCE [LARGE SCALE GENOMIC DNA]</scope>
    <source>
        <strain evidence="2 3">CBS 209.92</strain>
    </source>
</reference>
<feature type="region of interest" description="Disordered" evidence="1">
    <location>
        <begin position="70"/>
        <end position="92"/>
    </location>
</feature>
<feature type="compositionally biased region" description="Polar residues" evidence="1">
    <location>
        <begin position="130"/>
        <end position="152"/>
    </location>
</feature>
<name>A0ABR4GF70_9EURO</name>
<comment type="caution">
    <text evidence="2">The sequence shown here is derived from an EMBL/GenBank/DDBJ whole genome shotgun (WGS) entry which is preliminary data.</text>
</comment>
<gene>
    <name evidence="2" type="ORF">BJX66DRAFT_79574</name>
</gene>
<evidence type="ECO:0000256" key="1">
    <source>
        <dbReference type="SAM" id="MobiDB-lite"/>
    </source>
</evidence>
<protein>
    <submittedName>
        <fullName evidence="2">Uncharacterized protein</fullName>
    </submittedName>
</protein>
<proteinExistence type="predicted"/>
<sequence length="262" mass="27683">MVSSSVMIRFLQVICTDSSHSVPGGDPRLTLAAHTSSAATKIAGILSYPTLAQSSHSTTWNGHAIASPDLNSNYQKTTNTTRKDRRRKKGKNHDISLAGRCHYYDKSSLASQREPAKIGCLHYPRTSDMTPTGQGKVSGISTEIPPGSSSTPALPPGLVPSASDSLSPEVSSVLCTIRYLVPRCGGFAGAFPPGATNLLQLLCSLIFVGICGERQNTCLGANLQDCCLSILLSSRFVVLAGGIPAVVRHYGEYLVRTHGGTP</sequence>
<feature type="region of interest" description="Disordered" evidence="1">
    <location>
        <begin position="130"/>
        <end position="161"/>
    </location>
</feature>
<keyword evidence="3" id="KW-1185">Reference proteome</keyword>
<dbReference type="Proteomes" id="UP001610563">
    <property type="component" value="Unassembled WGS sequence"/>
</dbReference>
<evidence type="ECO:0000313" key="3">
    <source>
        <dbReference type="Proteomes" id="UP001610563"/>
    </source>
</evidence>
<accession>A0ABR4GF70</accession>
<dbReference type="EMBL" id="JBFTWV010000017">
    <property type="protein sequence ID" value="KAL2797696.1"/>
    <property type="molecule type" value="Genomic_DNA"/>
</dbReference>
<evidence type="ECO:0000313" key="2">
    <source>
        <dbReference type="EMBL" id="KAL2797696.1"/>
    </source>
</evidence>